<evidence type="ECO:0000313" key="5">
    <source>
        <dbReference type="EMBL" id="KAK6509529.1"/>
    </source>
</evidence>
<evidence type="ECO:0000256" key="2">
    <source>
        <dbReference type="SAM" id="MobiDB-lite"/>
    </source>
</evidence>
<gene>
    <name evidence="5" type="ORF">TWF481_004269</name>
</gene>
<keyword evidence="3" id="KW-1133">Transmembrane helix</keyword>
<comment type="caution">
    <text evidence="5">The sequence shown here is derived from an EMBL/GenBank/DDBJ whole genome shotgun (WGS) entry which is preliminary data.</text>
</comment>
<keyword evidence="6" id="KW-1185">Reference proteome</keyword>
<dbReference type="AlphaFoldDB" id="A0AAV9WL32"/>
<sequence length="198" mass="21723">MPNPAYTTFLGNKITSPSPSTTVKVDKPFLITWTNITGPPEYPYITLYLLNSLPATAKSPSDLPRAGRIATVENTGSYRWMVPRSFADSGDYVIETSFDGWMGNYSYSDAFSIMGAGKNPETVPDYYTNVGLSWGNTWQIAVASFAGLGLLAAAGVGYWVIGKRRMAAAKKKREEERKVQEEKLGDAESRENSVDRGV</sequence>
<organism evidence="5 6">
    <name type="scientific">Arthrobotrys musiformis</name>
    <dbReference type="NCBI Taxonomy" id="47236"/>
    <lineage>
        <taxon>Eukaryota</taxon>
        <taxon>Fungi</taxon>
        <taxon>Dikarya</taxon>
        <taxon>Ascomycota</taxon>
        <taxon>Pezizomycotina</taxon>
        <taxon>Orbiliomycetes</taxon>
        <taxon>Orbiliales</taxon>
        <taxon>Orbiliaceae</taxon>
        <taxon>Arthrobotrys</taxon>
    </lineage>
</organism>
<feature type="compositionally biased region" description="Basic and acidic residues" evidence="2">
    <location>
        <begin position="172"/>
        <end position="198"/>
    </location>
</feature>
<evidence type="ECO:0000256" key="1">
    <source>
        <dbReference type="ARBA" id="ARBA00022729"/>
    </source>
</evidence>
<dbReference type="Proteomes" id="UP001370758">
    <property type="component" value="Unassembled WGS sequence"/>
</dbReference>
<name>A0AAV9WL32_9PEZI</name>
<evidence type="ECO:0000259" key="4">
    <source>
        <dbReference type="Pfam" id="PF10342"/>
    </source>
</evidence>
<dbReference type="InterPro" id="IPR018466">
    <property type="entry name" value="Kre9/Knh1-like_N"/>
</dbReference>
<feature type="domain" description="Yeast cell wall synthesis Kre9/Knh1-like N-terminal" evidence="4">
    <location>
        <begin position="16"/>
        <end position="113"/>
    </location>
</feature>
<keyword evidence="3" id="KW-0472">Membrane</keyword>
<accession>A0AAV9WL32</accession>
<keyword evidence="3" id="KW-0812">Transmembrane</keyword>
<reference evidence="5 6" key="1">
    <citation type="submission" date="2023-08" db="EMBL/GenBank/DDBJ databases">
        <authorList>
            <person name="Palmer J.M."/>
        </authorList>
    </citation>
    <scope>NUCLEOTIDE SEQUENCE [LARGE SCALE GENOMIC DNA]</scope>
    <source>
        <strain evidence="5 6">TWF481</strain>
    </source>
</reference>
<keyword evidence="1" id="KW-0732">Signal</keyword>
<feature type="region of interest" description="Disordered" evidence="2">
    <location>
        <begin position="171"/>
        <end position="198"/>
    </location>
</feature>
<protein>
    <recommendedName>
        <fullName evidence="4">Yeast cell wall synthesis Kre9/Knh1-like N-terminal domain-containing protein</fullName>
    </recommendedName>
</protein>
<evidence type="ECO:0000256" key="3">
    <source>
        <dbReference type="SAM" id="Phobius"/>
    </source>
</evidence>
<proteinExistence type="predicted"/>
<dbReference type="Pfam" id="PF10342">
    <property type="entry name" value="Kre9_KNH"/>
    <property type="match status" value="1"/>
</dbReference>
<dbReference type="EMBL" id="JAVHJL010000002">
    <property type="protein sequence ID" value="KAK6509529.1"/>
    <property type="molecule type" value="Genomic_DNA"/>
</dbReference>
<feature type="transmembrane region" description="Helical" evidence="3">
    <location>
        <begin position="138"/>
        <end position="161"/>
    </location>
</feature>
<evidence type="ECO:0000313" key="6">
    <source>
        <dbReference type="Proteomes" id="UP001370758"/>
    </source>
</evidence>